<evidence type="ECO:0000313" key="1">
    <source>
        <dbReference type="EMBL" id="APE42917.1"/>
    </source>
</evidence>
<organism evidence="1 2">
    <name type="scientific">Sulfitobacter alexandrii</name>
    <dbReference type="NCBI Taxonomy" id="1917485"/>
    <lineage>
        <taxon>Bacteria</taxon>
        <taxon>Pseudomonadati</taxon>
        <taxon>Pseudomonadota</taxon>
        <taxon>Alphaproteobacteria</taxon>
        <taxon>Rhodobacterales</taxon>
        <taxon>Roseobacteraceae</taxon>
        <taxon>Sulfitobacter</taxon>
    </lineage>
</organism>
<evidence type="ECO:0000313" key="2">
    <source>
        <dbReference type="Proteomes" id="UP000181897"/>
    </source>
</evidence>
<dbReference type="EMBL" id="CP018076">
    <property type="protein sequence ID" value="APE42917.1"/>
    <property type="molecule type" value="Genomic_DNA"/>
</dbReference>
<dbReference type="KEGG" id="suam:BOO69_05375"/>
<dbReference type="STRING" id="1917485.BOO69_05375"/>
<evidence type="ECO:0008006" key="3">
    <source>
        <dbReference type="Google" id="ProtNLM"/>
    </source>
</evidence>
<reference evidence="1 2" key="1">
    <citation type="submission" date="2016-11" db="EMBL/GenBank/DDBJ databases">
        <title>Complete genome sequence of Sulfitobacter sp. AM1-D1, a toxic bacteria associated with marine dinoflagellate Alexandrium minutum in East China Sea.</title>
        <authorList>
            <person name="Yang Q."/>
            <person name="Zhang X."/>
            <person name="Tian X."/>
        </authorList>
    </citation>
    <scope>NUCLEOTIDE SEQUENCE [LARGE SCALE GENOMIC DNA]</scope>
    <source>
        <strain evidence="1 2">AM1-D1</strain>
    </source>
</reference>
<accession>A0A1J0WF27</accession>
<gene>
    <name evidence="1" type="ORF">BOO69_05375</name>
</gene>
<proteinExistence type="predicted"/>
<dbReference type="Gene3D" id="2.40.160.90">
    <property type="match status" value="1"/>
</dbReference>
<name>A0A1J0WF27_9RHOB</name>
<dbReference type="Proteomes" id="UP000181897">
    <property type="component" value="Chromosome"/>
</dbReference>
<dbReference type="AlphaFoldDB" id="A0A1J0WF27"/>
<protein>
    <recommendedName>
        <fullName evidence="3">Transferrin-binding protein B C-lobe/N-lobe beta barrel domain-containing protein</fullName>
    </recommendedName>
</protein>
<sequence length="288" mass="29389">MGLALGIGLAGCGGTPPFGGDAVDEGGADGASGSVYLDEQGQFLTLNNIAYDAATDTLTLNNIPFDDPQNAYQRIPTEQFSNGFDAYQSAPAPGSNEVQYFAVFRRSDSGASQVAAVGTPAYIQFGYGGAGAQRLGGAPNLPATGIYSYSGEYAGVRTNLNAGPSGENVITYVTGEVELAVDFDDFDDTGTVGGFVTNRALYNDAGQPIGALDGFISLQDSTIDFTNATIGTGDASEVVGGQVIRSGNWEGVLAGPNGSEIAGILFVEGSPGNNNNGIRETGGFIAEQ</sequence>
<keyword evidence="2" id="KW-1185">Reference proteome</keyword>